<evidence type="ECO:0000256" key="2">
    <source>
        <dbReference type="SAM" id="MobiDB-lite"/>
    </source>
</evidence>
<feature type="domain" description="M23ase beta-sheet core" evidence="3">
    <location>
        <begin position="340"/>
        <end position="432"/>
    </location>
</feature>
<dbReference type="GO" id="GO:0004222">
    <property type="term" value="F:metalloendopeptidase activity"/>
    <property type="evidence" value="ECO:0007669"/>
    <property type="project" value="TreeGrafter"/>
</dbReference>
<sequence length="441" mass="48179">MINLSDALASRRRHIDYCAGFGLAALGAVLAASAAEPLSAAAQPSGSDGEAQRRAPTEAQTEATITSVSETEADGDSPDPVARHQAALQQVRSRLQALRAGIADQVLYRKALRAELRQSEQDIDDLARANRQLTAMAVSQQQALNETAERLRQTRERLAQQRAALAELMRAAHVRGHGGYLRLLLDDEALRRKTRAFGYYRVLADARAARVARIELLRQDLAALEREGRDEAARLQRLAARQEQTRLRLSDARRARAAVLADLERALAEDRGRVAALAADAEALHALIERLKREAEIRDEIELDQTEISERRGQLTWPIAPAQLVRPFGKDRGSGALHADGVLLAAAPGAEVRAVHHGRVAYADWLRGFGMLIVIDHGGGYMTLYGHNQTLLKEVGEWVASGDLIALSGNSGGAERDALYFAIRHQGQALDPSDWCRVRAG</sequence>
<keyword evidence="5" id="KW-1185">Reference proteome</keyword>
<feature type="coiled-coil region" evidence="1">
    <location>
        <begin position="109"/>
        <end position="171"/>
    </location>
</feature>
<gene>
    <name evidence="4" type="ORF">CKO40_13750</name>
</gene>
<accession>A0AAJ0XAQ3</accession>
<comment type="caution">
    <text evidence="4">The sequence shown here is derived from an EMBL/GenBank/DDBJ whole genome shotgun (WGS) entry which is preliminary data.</text>
</comment>
<feature type="coiled-coil region" evidence="1">
    <location>
        <begin position="207"/>
        <end position="294"/>
    </location>
</feature>
<evidence type="ECO:0000259" key="3">
    <source>
        <dbReference type="Pfam" id="PF01551"/>
    </source>
</evidence>
<dbReference type="Gene3D" id="2.70.70.10">
    <property type="entry name" value="Glucose Permease (Domain IIA)"/>
    <property type="match status" value="1"/>
</dbReference>
<name>A0AAJ0XAQ3_9GAMM</name>
<feature type="compositionally biased region" description="Polar residues" evidence="2">
    <location>
        <begin position="58"/>
        <end position="70"/>
    </location>
</feature>
<proteinExistence type="predicted"/>
<protein>
    <recommendedName>
        <fullName evidence="3">M23ase beta-sheet core domain-containing protein</fullName>
    </recommendedName>
</protein>
<dbReference type="InterPro" id="IPR050570">
    <property type="entry name" value="Cell_wall_metabolism_enzyme"/>
</dbReference>
<organism evidence="4 5">
    <name type="scientific">Halochromatium glycolicum</name>
    <dbReference type="NCBI Taxonomy" id="85075"/>
    <lineage>
        <taxon>Bacteria</taxon>
        <taxon>Pseudomonadati</taxon>
        <taxon>Pseudomonadota</taxon>
        <taxon>Gammaproteobacteria</taxon>
        <taxon>Chromatiales</taxon>
        <taxon>Chromatiaceae</taxon>
        <taxon>Halochromatium</taxon>
    </lineage>
</organism>
<dbReference type="InterPro" id="IPR011055">
    <property type="entry name" value="Dup_hybrid_motif"/>
</dbReference>
<dbReference type="PANTHER" id="PTHR21666:SF270">
    <property type="entry name" value="MUREIN HYDROLASE ACTIVATOR ENVC"/>
    <property type="match status" value="1"/>
</dbReference>
<reference evidence="4" key="2">
    <citation type="journal article" date="2020" name="Microorganisms">
        <title>Osmotic Adaptation and Compatible Solute Biosynthesis of Phototrophic Bacteria as Revealed from Genome Analyses.</title>
        <authorList>
            <person name="Imhoff J.F."/>
            <person name="Rahn T."/>
            <person name="Kunzel S."/>
            <person name="Keller A."/>
            <person name="Neulinger S.C."/>
        </authorList>
    </citation>
    <scope>NUCLEOTIDE SEQUENCE</scope>
    <source>
        <strain evidence="4">DSM 11080</strain>
    </source>
</reference>
<evidence type="ECO:0000313" key="5">
    <source>
        <dbReference type="Proteomes" id="UP001296776"/>
    </source>
</evidence>
<keyword evidence="1" id="KW-0175">Coiled coil</keyword>
<dbReference type="RefSeq" id="WP_200346809.1">
    <property type="nucleotide sequence ID" value="NZ_NRSJ01000024.1"/>
</dbReference>
<dbReference type="CDD" id="cd12797">
    <property type="entry name" value="M23_peptidase"/>
    <property type="match status" value="1"/>
</dbReference>
<dbReference type="Proteomes" id="UP001296776">
    <property type="component" value="Unassembled WGS sequence"/>
</dbReference>
<dbReference type="Pfam" id="PF01551">
    <property type="entry name" value="Peptidase_M23"/>
    <property type="match status" value="1"/>
</dbReference>
<feature type="region of interest" description="Disordered" evidence="2">
    <location>
        <begin position="40"/>
        <end position="81"/>
    </location>
</feature>
<dbReference type="InterPro" id="IPR016047">
    <property type="entry name" value="M23ase_b-sheet_dom"/>
</dbReference>
<dbReference type="Gene3D" id="6.10.250.3150">
    <property type="match status" value="1"/>
</dbReference>
<dbReference type="AlphaFoldDB" id="A0AAJ0XAQ3"/>
<reference evidence="4" key="1">
    <citation type="submission" date="2017-08" db="EMBL/GenBank/DDBJ databases">
        <authorList>
            <person name="Imhoff J.F."/>
            <person name="Rahn T."/>
            <person name="Kuenzel S."/>
            <person name="Neulinger S.C."/>
        </authorList>
    </citation>
    <scope>NUCLEOTIDE SEQUENCE</scope>
    <source>
        <strain evidence="4">DSM 11080</strain>
    </source>
</reference>
<dbReference type="SUPFAM" id="SSF51261">
    <property type="entry name" value="Duplicated hybrid motif"/>
    <property type="match status" value="1"/>
</dbReference>
<dbReference type="PANTHER" id="PTHR21666">
    <property type="entry name" value="PEPTIDASE-RELATED"/>
    <property type="match status" value="1"/>
</dbReference>
<dbReference type="EMBL" id="NRSJ01000024">
    <property type="protein sequence ID" value="MBK1705588.1"/>
    <property type="molecule type" value="Genomic_DNA"/>
</dbReference>
<evidence type="ECO:0000313" key="4">
    <source>
        <dbReference type="EMBL" id="MBK1705588.1"/>
    </source>
</evidence>
<dbReference type="FunFam" id="2.70.70.10:FF:000003">
    <property type="entry name" value="Murein hydrolase activator EnvC"/>
    <property type="match status" value="1"/>
</dbReference>
<evidence type="ECO:0000256" key="1">
    <source>
        <dbReference type="SAM" id="Coils"/>
    </source>
</evidence>